<feature type="domain" description="DNA helicase Pif1-like DEAD-box helicase" evidence="2">
    <location>
        <begin position="75"/>
        <end position="253"/>
    </location>
</feature>
<dbReference type="STRING" id="5627.A0A1C7M116"/>
<keyword evidence="4" id="KW-1185">Reference proteome</keyword>
<organism evidence="3 4">
    <name type="scientific">Grifola frondosa</name>
    <name type="common">Maitake</name>
    <name type="synonym">Polyporus frondosus</name>
    <dbReference type="NCBI Taxonomy" id="5627"/>
    <lineage>
        <taxon>Eukaryota</taxon>
        <taxon>Fungi</taxon>
        <taxon>Dikarya</taxon>
        <taxon>Basidiomycota</taxon>
        <taxon>Agaricomycotina</taxon>
        <taxon>Agaricomycetes</taxon>
        <taxon>Polyporales</taxon>
        <taxon>Grifolaceae</taxon>
        <taxon>Grifola</taxon>
    </lineage>
</organism>
<keyword evidence="1" id="KW-0547">Nucleotide-binding</keyword>
<keyword evidence="1" id="KW-0067">ATP-binding</keyword>
<dbReference type="InterPro" id="IPR010285">
    <property type="entry name" value="DNA_helicase_pif1-like_DEAD"/>
</dbReference>
<dbReference type="GO" id="GO:0006310">
    <property type="term" value="P:DNA recombination"/>
    <property type="evidence" value="ECO:0007669"/>
    <property type="project" value="UniProtKB-KW"/>
</dbReference>
<dbReference type="GO" id="GO:0043139">
    <property type="term" value="F:5'-3' DNA helicase activity"/>
    <property type="evidence" value="ECO:0007669"/>
    <property type="project" value="UniProtKB-EC"/>
</dbReference>
<keyword evidence="1" id="KW-0227">DNA damage</keyword>
<dbReference type="Pfam" id="PF05970">
    <property type="entry name" value="PIF1"/>
    <property type="match status" value="1"/>
</dbReference>
<dbReference type="GO" id="GO:0016887">
    <property type="term" value="F:ATP hydrolysis activity"/>
    <property type="evidence" value="ECO:0007669"/>
    <property type="project" value="RHEA"/>
</dbReference>
<gene>
    <name evidence="3" type="primary">pif1_1</name>
    <name evidence="3" type="ORF">A0H81_09160</name>
</gene>
<dbReference type="Proteomes" id="UP000092993">
    <property type="component" value="Unassembled WGS sequence"/>
</dbReference>
<proteinExistence type="inferred from homology"/>
<dbReference type="SUPFAM" id="SSF52540">
    <property type="entry name" value="P-loop containing nucleoside triphosphate hydrolases"/>
    <property type="match status" value="1"/>
</dbReference>
<comment type="caution">
    <text evidence="3">The sequence shown here is derived from an EMBL/GenBank/DDBJ whole genome shotgun (WGS) entry which is preliminary data.</text>
</comment>
<dbReference type="InterPro" id="IPR027417">
    <property type="entry name" value="P-loop_NTPase"/>
</dbReference>
<feature type="non-terminal residue" evidence="3">
    <location>
        <position position="1"/>
    </location>
</feature>
<keyword evidence="1" id="KW-0233">DNA recombination</keyword>
<dbReference type="PANTHER" id="PTHR47642:SF5">
    <property type="entry name" value="ATP-DEPENDENT DNA HELICASE"/>
    <property type="match status" value="1"/>
</dbReference>
<protein>
    <recommendedName>
        <fullName evidence="1">ATP-dependent DNA helicase</fullName>
        <ecNumber evidence="1">5.6.2.3</ecNumber>
    </recommendedName>
</protein>
<evidence type="ECO:0000313" key="3">
    <source>
        <dbReference type="EMBL" id="OBZ70653.1"/>
    </source>
</evidence>
<keyword evidence="1 3" id="KW-0347">Helicase</keyword>
<evidence type="ECO:0000259" key="2">
    <source>
        <dbReference type="Pfam" id="PF05970"/>
    </source>
</evidence>
<dbReference type="GO" id="GO:0000723">
    <property type="term" value="P:telomere maintenance"/>
    <property type="evidence" value="ECO:0007669"/>
    <property type="project" value="InterPro"/>
</dbReference>
<comment type="cofactor">
    <cofactor evidence="1">
        <name>Mg(2+)</name>
        <dbReference type="ChEBI" id="CHEBI:18420"/>
    </cofactor>
</comment>
<dbReference type="EC" id="5.6.2.3" evidence="1"/>
<dbReference type="OMA" id="WFRPNAV"/>
<keyword evidence="1" id="KW-0378">Hydrolase</keyword>
<comment type="similarity">
    <text evidence="1">Belongs to the helicase family.</text>
</comment>
<name>A0A1C7M116_GRIFR</name>
<evidence type="ECO:0000256" key="1">
    <source>
        <dbReference type="RuleBase" id="RU363044"/>
    </source>
</evidence>
<dbReference type="EMBL" id="LUGG01000013">
    <property type="protein sequence ID" value="OBZ70653.1"/>
    <property type="molecule type" value="Genomic_DNA"/>
</dbReference>
<feature type="non-terminal residue" evidence="3">
    <location>
        <position position="281"/>
    </location>
</feature>
<dbReference type="InterPro" id="IPR051055">
    <property type="entry name" value="PIF1_helicase"/>
</dbReference>
<dbReference type="OrthoDB" id="432234at2759"/>
<reference evidence="3 4" key="1">
    <citation type="submission" date="2016-03" db="EMBL/GenBank/DDBJ databases">
        <title>Whole genome sequencing of Grifola frondosa 9006-11.</title>
        <authorList>
            <person name="Min B."/>
            <person name="Park H."/>
            <person name="Kim J.-G."/>
            <person name="Cho H."/>
            <person name="Oh Y.-L."/>
            <person name="Kong W.-S."/>
            <person name="Choi I.-G."/>
        </authorList>
    </citation>
    <scope>NUCLEOTIDE SEQUENCE [LARGE SCALE GENOMIC DNA]</scope>
    <source>
        <strain evidence="3 4">9006-11</strain>
    </source>
</reference>
<comment type="catalytic activity">
    <reaction evidence="1">
        <text>ATP + H2O = ADP + phosphate + H(+)</text>
        <dbReference type="Rhea" id="RHEA:13065"/>
        <dbReference type="ChEBI" id="CHEBI:15377"/>
        <dbReference type="ChEBI" id="CHEBI:15378"/>
        <dbReference type="ChEBI" id="CHEBI:30616"/>
        <dbReference type="ChEBI" id="CHEBI:43474"/>
        <dbReference type="ChEBI" id="CHEBI:456216"/>
        <dbReference type="EC" id="5.6.2.3"/>
    </reaction>
</comment>
<dbReference type="PANTHER" id="PTHR47642">
    <property type="entry name" value="ATP-DEPENDENT DNA HELICASE"/>
    <property type="match status" value="1"/>
</dbReference>
<keyword evidence="1" id="KW-0234">DNA repair</keyword>
<dbReference type="GO" id="GO:0006281">
    <property type="term" value="P:DNA repair"/>
    <property type="evidence" value="ECO:0007669"/>
    <property type="project" value="UniProtKB-KW"/>
</dbReference>
<dbReference type="Gene3D" id="3.40.50.300">
    <property type="entry name" value="P-loop containing nucleotide triphosphate hydrolases"/>
    <property type="match status" value="1"/>
</dbReference>
<sequence length="281" mass="31198">DEFTLNDNDLCHYVGIIVDDEIEHPVNVQLIRQILIELLLGQLQHKHVLELAHLHHICMPWFSHDKVSLMPLFRMYLGGMGSTGKSQVLSSMMYFLIACQKEHRFAILGPTSGSAALINGATYHSMLGFGHQSTIGNSTSISALAKVRGQISRVETIFVDEISMVSCCDLYQISSQLTKAFCIPSEAFGGKSIIFAGDFAQLSPVGRGQSTLYSDRSSSQTMHEQQTPIGQTIWHLFTDIVILKRNMRQTGTSPLDQAFCIVLANMRYKSCSLADCHLLQS</sequence>
<dbReference type="GO" id="GO:0005524">
    <property type="term" value="F:ATP binding"/>
    <property type="evidence" value="ECO:0007669"/>
    <property type="project" value="UniProtKB-KW"/>
</dbReference>
<dbReference type="AlphaFoldDB" id="A0A1C7M116"/>
<evidence type="ECO:0000313" key="4">
    <source>
        <dbReference type="Proteomes" id="UP000092993"/>
    </source>
</evidence>
<accession>A0A1C7M116</accession>